<dbReference type="EC" id="2.4.2.14" evidence="7"/>
<evidence type="ECO:0000259" key="11">
    <source>
        <dbReference type="PROSITE" id="PS51278"/>
    </source>
</evidence>
<dbReference type="CDD" id="cd06223">
    <property type="entry name" value="PRTases_typeI"/>
    <property type="match status" value="1"/>
</dbReference>
<dbReference type="STRING" id="1735162.PeribacterB2_0364"/>
<comment type="function">
    <text evidence="7">Catalyzes the formation of phosphoribosylamine from phosphoribosylpyrophosphate (PRPP) and glutamine.</text>
</comment>
<dbReference type="CDD" id="cd00715">
    <property type="entry name" value="GPATase_N"/>
    <property type="match status" value="1"/>
</dbReference>
<accession>A0A0S1SNA1</accession>
<keyword evidence="3 7" id="KW-0328">Glycosyltransferase</keyword>
<dbReference type="InterPro" id="IPR035584">
    <property type="entry name" value="PurF_N"/>
</dbReference>
<evidence type="ECO:0000256" key="2">
    <source>
        <dbReference type="ARBA" id="ARBA00010138"/>
    </source>
</evidence>
<evidence type="ECO:0000256" key="5">
    <source>
        <dbReference type="ARBA" id="ARBA00022755"/>
    </source>
</evidence>
<feature type="binding site" evidence="7 10">
    <location>
        <position position="363"/>
    </location>
    <ligand>
        <name>Mg(2+)</name>
        <dbReference type="ChEBI" id="CHEBI:18420"/>
    </ligand>
</feature>
<keyword evidence="7 10" id="KW-0479">Metal-binding</keyword>
<reference evidence="12 13" key="2">
    <citation type="journal article" date="2016" name="PeerJ">
        <title>Analysis of five complete genome sequences for members of the class Peribacteria in the recently recognized Peregrinibacteria bacterial phylum.</title>
        <authorList>
            <person name="Anantharaman K."/>
            <person name="Brown C.T."/>
            <person name="Burstein D."/>
            <person name="Castelle C.J."/>
            <person name="Probst A.J."/>
            <person name="Thomas B.C."/>
            <person name="Williams K.H."/>
            <person name="Banfield J.F."/>
        </authorList>
    </citation>
    <scope>NUCLEOTIDE SEQUENCE [LARGE SCALE GENOMIC DNA]</scope>
    <source>
        <strain evidence="12">RIFOXYD1_FULL_PER-ii_59_16</strain>
    </source>
</reference>
<accession>A0A0S1SJZ1</accession>
<dbReference type="KEGG" id="prf:PeribacterA2_0364"/>
<organism evidence="12 13">
    <name type="scientific">Candidatus Peribacter riflensis</name>
    <dbReference type="NCBI Taxonomy" id="1735162"/>
    <lineage>
        <taxon>Bacteria</taxon>
        <taxon>Candidatus Peregrinibacteriota</taxon>
        <taxon>Candidatus Peribacteria</taxon>
        <taxon>Candidatus Peribacterales</taxon>
        <taxon>Candidatus Peribacteraceae</taxon>
        <taxon>Candidatus Peribacter</taxon>
    </lineage>
</organism>
<keyword evidence="5 7" id="KW-0658">Purine biosynthesis</keyword>
<sequence length="501" mass="56074">MCGIIAVAGFRDVIQDLYDGLILLQHRGQDAAGIITYNSQFHLKKANGLVQDVFHDKSLLRLRGTMGIGHVRYPTAGCSSEFEAQPFFVSTPFGIALAHNGNLTNAAELRTFLLEKEYRHLNTNSDSEVLLNVLSVAIRNQRPKGRLTPDQIFSAMKNVFKRCKGAYSAVALIGGQGIVGFRDPHGIRPLQIGKRKFGMKEEYIIASENSAFPALDFEFVRDVRPGEVVFIDHKNRLHSHQVRHGELSPCIFEWVYLAAPDSTLDGVNVYKARVRMGEALARQIKKAGIHIDSVVPVPDTGRPVAAGLAGKLNVHYREGLIKNRYIHRTFIMPGQSMRKRSLHFKLHPIELEFKGKSVLLVDDSIVRGNTSKKIVELVREAGAKKVYFASAAPPIISPDPYGIDLPTTEELIGSKLSVEEIRKYIKADGLFYGTIDDLHKAIWYGNPRIKRFSEGCFTKKYPTPEVTPKLLRELGNCRNSTRESFQHDDEEGDNQKMLALV</sequence>
<dbReference type="SUPFAM" id="SSF53271">
    <property type="entry name" value="PRTase-like"/>
    <property type="match status" value="1"/>
</dbReference>
<dbReference type="GO" id="GO:0000287">
    <property type="term" value="F:magnesium ion binding"/>
    <property type="evidence" value="ECO:0007669"/>
    <property type="project" value="UniProtKB-UniRule"/>
</dbReference>
<dbReference type="GO" id="GO:0006189">
    <property type="term" value="P:'de novo' IMP biosynthetic process"/>
    <property type="evidence" value="ECO:0007669"/>
    <property type="project" value="UniProtKB-UniRule"/>
</dbReference>
<dbReference type="AlphaFoldDB" id="A0A0S1SSG8"/>
<evidence type="ECO:0000256" key="1">
    <source>
        <dbReference type="ARBA" id="ARBA00005209"/>
    </source>
</evidence>
<keyword evidence="4 7" id="KW-0808">Transferase</keyword>
<protein>
    <recommendedName>
        <fullName evidence="7">Amidophosphoribosyltransferase</fullName>
        <shortName evidence="7">ATase</shortName>
        <ecNumber evidence="7">2.4.2.14</ecNumber>
    </recommendedName>
    <alternativeName>
        <fullName evidence="7">Glutamine phosphoribosylpyrophosphate amidotransferase</fullName>
        <shortName evidence="7">GPATase</shortName>
    </alternativeName>
</protein>
<evidence type="ECO:0000256" key="8">
    <source>
        <dbReference type="PIRNR" id="PIRNR000485"/>
    </source>
</evidence>
<feature type="active site" description="Nucleophile" evidence="7 9">
    <location>
        <position position="2"/>
    </location>
</feature>
<dbReference type="NCBIfam" id="TIGR01134">
    <property type="entry name" value="purF"/>
    <property type="match status" value="1"/>
</dbReference>
<dbReference type="Pfam" id="PF00156">
    <property type="entry name" value="Pribosyltran"/>
    <property type="match status" value="1"/>
</dbReference>
<feature type="binding site" evidence="7 10">
    <location>
        <position position="362"/>
    </location>
    <ligand>
        <name>Mg(2+)</name>
        <dbReference type="ChEBI" id="CHEBI:18420"/>
    </ligand>
</feature>
<evidence type="ECO:0000256" key="3">
    <source>
        <dbReference type="ARBA" id="ARBA00022676"/>
    </source>
</evidence>
<evidence type="ECO:0000256" key="10">
    <source>
        <dbReference type="PIRSR" id="PIRSR000485-2"/>
    </source>
</evidence>
<dbReference type="Gene3D" id="3.60.20.10">
    <property type="entry name" value="Glutamine Phosphoribosylpyrophosphate, subunit 1, domain 1"/>
    <property type="match status" value="1"/>
</dbReference>
<dbReference type="Gene3D" id="3.40.50.2020">
    <property type="match status" value="1"/>
</dbReference>
<dbReference type="HAMAP" id="MF_01931">
    <property type="entry name" value="PurF"/>
    <property type="match status" value="1"/>
</dbReference>
<dbReference type="PROSITE" id="PS51278">
    <property type="entry name" value="GATASE_TYPE_2"/>
    <property type="match status" value="1"/>
</dbReference>
<proteinExistence type="inferred from homology"/>
<evidence type="ECO:0000256" key="9">
    <source>
        <dbReference type="PIRSR" id="PIRSR000485-1"/>
    </source>
</evidence>
<dbReference type="InterPro" id="IPR017932">
    <property type="entry name" value="GATase_2_dom"/>
</dbReference>
<comment type="cofactor">
    <cofactor evidence="7 10">
        <name>Mg(2+)</name>
        <dbReference type="ChEBI" id="CHEBI:18420"/>
    </cofactor>
    <text evidence="7 10">Binds 1 Mg(2+) ion per subunit.</text>
</comment>
<keyword evidence="7 10" id="KW-0460">Magnesium</keyword>
<dbReference type="PATRIC" id="fig|1735161.3.peg.362"/>
<feature type="binding site" evidence="7 10">
    <location>
        <position position="300"/>
    </location>
    <ligand>
        <name>Mg(2+)</name>
        <dbReference type="ChEBI" id="CHEBI:18420"/>
    </ligand>
</feature>
<name>A0A0S1SSG8_9BACT</name>
<comment type="pathway">
    <text evidence="1 7 8">Purine metabolism; IMP biosynthesis via de novo pathway; N(1)-(5-phospho-D-ribosyl)glycinamide from 5-phospho-alpha-D-ribose 1-diphosphate: step 1/2.</text>
</comment>
<accession>A0A0S1SUD4</accession>
<evidence type="ECO:0000256" key="7">
    <source>
        <dbReference type="HAMAP-Rule" id="MF_01931"/>
    </source>
</evidence>
<gene>
    <name evidence="7" type="primary">purF</name>
    <name evidence="12" type="ORF">PeribacterD1_0364</name>
</gene>
<feature type="domain" description="Glutamine amidotransferase type-2" evidence="11">
    <location>
        <begin position="2"/>
        <end position="234"/>
    </location>
</feature>
<dbReference type="UniPathway" id="UPA00074">
    <property type="reaction ID" value="UER00124"/>
</dbReference>
<evidence type="ECO:0000313" key="13">
    <source>
        <dbReference type="Proteomes" id="UP000069135"/>
    </source>
</evidence>
<dbReference type="InterPro" id="IPR005854">
    <property type="entry name" value="PurF"/>
</dbReference>
<evidence type="ECO:0000256" key="6">
    <source>
        <dbReference type="ARBA" id="ARBA00022962"/>
    </source>
</evidence>
<dbReference type="GO" id="GO:0004044">
    <property type="term" value="F:amidophosphoribosyltransferase activity"/>
    <property type="evidence" value="ECO:0007669"/>
    <property type="project" value="UniProtKB-UniRule"/>
</dbReference>
<comment type="catalytic activity">
    <reaction evidence="7 8">
        <text>5-phospho-beta-D-ribosylamine + L-glutamate + diphosphate = 5-phospho-alpha-D-ribose 1-diphosphate + L-glutamine + H2O</text>
        <dbReference type="Rhea" id="RHEA:14905"/>
        <dbReference type="ChEBI" id="CHEBI:15377"/>
        <dbReference type="ChEBI" id="CHEBI:29985"/>
        <dbReference type="ChEBI" id="CHEBI:33019"/>
        <dbReference type="ChEBI" id="CHEBI:58017"/>
        <dbReference type="ChEBI" id="CHEBI:58359"/>
        <dbReference type="ChEBI" id="CHEBI:58681"/>
        <dbReference type="EC" id="2.4.2.14"/>
    </reaction>
</comment>
<dbReference type="EMBL" id="CP013065">
    <property type="protein sequence ID" value="ALM13061.1"/>
    <property type="molecule type" value="Genomic_DNA"/>
</dbReference>
<keyword evidence="6 7" id="KW-0315">Glutamine amidotransferase</keyword>
<comment type="caution">
    <text evidence="7">Lacks conserved residue(s) required for the propagation of feature annotation.</text>
</comment>
<dbReference type="InterPro" id="IPR029057">
    <property type="entry name" value="PRTase-like"/>
</dbReference>
<dbReference type="PIRSF" id="PIRSF000485">
    <property type="entry name" value="Amd_phspho_trans"/>
    <property type="match status" value="1"/>
</dbReference>
<dbReference type="GO" id="GO:0009113">
    <property type="term" value="P:purine nucleobase biosynthetic process"/>
    <property type="evidence" value="ECO:0007669"/>
    <property type="project" value="UniProtKB-UniRule"/>
</dbReference>
<accession>A0A0S1SB40</accession>
<evidence type="ECO:0000313" key="12">
    <source>
        <dbReference type="EMBL" id="ALM13061.1"/>
    </source>
</evidence>
<dbReference type="SUPFAM" id="SSF56235">
    <property type="entry name" value="N-terminal nucleophile aminohydrolases (Ntn hydrolases)"/>
    <property type="match status" value="1"/>
</dbReference>
<dbReference type="PANTHER" id="PTHR11907">
    <property type="entry name" value="AMIDOPHOSPHORIBOSYLTRANSFERASE"/>
    <property type="match status" value="1"/>
</dbReference>
<reference evidence="13" key="1">
    <citation type="submission" date="2015-10" db="EMBL/GenBank/DDBJ databases">
        <title>Analysis of five complete genome sequences for members of the class Peribacteria in the recently recognized Peregrinibacteria bacterial phylum.</title>
        <authorList>
            <person name="Anantharaman K."/>
            <person name="Brown C.T."/>
            <person name="Burstein D."/>
            <person name="Castelle C.J."/>
            <person name="Probst A.J."/>
            <person name="Thomas B.C."/>
            <person name="Williams K.H."/>
            <person name="Banfield J.F."/>
        </authorList>
    </citation>
    <scope>NUCLEOTIDE SEQUENCE [LARGE SCALE GENOMIC DNA]</scope>
</reference>
<comment type="similarity">
    <text evidence="2 7 8">In the C-terminal section; belongs to the purine/pyrimidine phosphoribosyltransferase family.</text>
</comment>
<evidence type="ECO:0000256" key="4">
    <source>
        <dbReference type="ARBA" id="ARBA00022679"/>
    </source>
</evidence>
<dbReference type="Proteomes" id="UP000069135">
    <property type="component" value="Chromosome"/>
</dbReference>
<dbReference type="InterPro" id="IPR029055">
    <property type="entry name" value="Ntn_hydrolases_N"/>
</dbReference>
<dbReference type="Pfam" id="PF13522">
    <property type="entry name" value="GATase_6"/>
    <property type="match status" value="1"/>
</dbReference>
<accession>A0A0S1SSG8</accession>
<dbReference type="InterPro" id="IPR000836">
    <property type="entry name" value="PRTase_dom"/>
</dbReference>